<evidence type="ECO:0000313" key="3">
    <source>
        <dbReference type="EMBL" id="KAJ7030428.1"/>
    </source>
</evidence>
<feature type="transmembrane region" description="Helical" evidence="2">
    <location>
        <begin position="59"/>
        <end position="79"/>
    </location>
</feature>
<dbReference type="AlphaFoldDB" id="A0AAD6WWV9"/>
<comment type="caution">
    <text evidence="3">The sequence shown here is derived from an EMBL/GenBank/DDBJ whole genome shotgun (WGS) entry which is preliminary data.</text>
</comment>
<accession>A0AAD6WWV9</accession>
<proteinExistence type="predicted"/>
<keyword evidence="2" id="KW-0812">Transmembrane</keyword>
<keyword evidence="4" id="KW-1185">Reference proteome</keyword>
<evidence type="ECO:0000256" key="1">
    <source>
        <dbReference type="SAM" id="MobiDB-lite"/>
    </source>
</evidence>
<dbReference type="EMBL" id="JARJCM010000091">
    <property type="protein sequence ID" value="KAJ7030428.1"/>
    <property type="molecule type" value="Genomic_DNA"/>
</dbReference>
<sequence>MDYFKLHRADAVLRIRRNVFALLLIAVLSTLVPRIPALPTALAVALSSRRYRWWTAAWLYSWFCMIEVGAVVLLSLNILQAAYAIKYPRAPLALSPSPAKPKGIHMAPPTPQRSFRLSPNSSPQPQKSFSFSASGSALQSSSSAGSLSLSTYPSSPLSTPSRVLHYSLPPGASTSSTSTFAASSLNTPSPILSTYLGKHGAEYTARPFDGAFLAEIRNHPDSDDE</sequence>
<evidence type="ECO:0000256" key="2">
    <source>
        <dbReference type="SAM" id="Phobius"/>
    </source>
</evidence>
<feature type="compositionally biased region" description="Low complexity" evidence="1">
    <location>
        <begin position="118"/>
        <end position="133"/>
    </location>
</feature>
<keyword evidence="2" id="KW-0472">Membrane</keyword>
<feature type="region of interest" description="Disordered" evidence="1">
    <location>
        <begin position="98"/>
        <end position="133"/>
    </location>
</feature>
<organism evidence="3 4">
    <name type="scientific">Mycena alexandri</name>
    <dbReference type="NCBI Taxonomy" id="1745969"/>
    <lineage>
        <taxon>Eukaryota</taxon>
        <taxon>Fungi</taxon>
        <taxon>Dikarya</taxon>
        <taxon>Basidiomycota</taxon>
        <taxon>Agaricomycotina</taxon>
        <taxon>Agaricomycetes</taxon>
        <taxon>Agaricomycetidae</taxon>
        <taxon>Agaricales</taxon>
        <taxon>Marasmiineae</taxon>
        <taxon>Mycenaceae</taxon>
        <taxon>Mycena</taxon>
    </lineage>
</organism>
<keyword evidence="2" id="KW-1133">Transmembrane helix</keyword>
<protein>
    <submittedName>
        <fullName evidence="3">Uncharacterized protein</fullName>
    </submittedName>
</protein>
<name>A0AAD6WWV9_9AGAR</name>
<dbReference type="Proteomes" id="UP001218188">
    <property type="component" value="Unassembled WGS sequence"/>
</dbReference>
<evidence type="ECO:0000313" key="4">
    <source>
        <dbReference type="Proteomes" id="UP001218188"/>
    </source>
</evidence>
<reference evidence="3" key="1">
    <citation type="submission" date="2023-03" db="EMBL/GenBank/DDBJ databases">
        <title>Massive genome expansion in bonnet fungi (Mycena s.s.) driven by repeated elements and novel gene families across ecological guilds.</title>
        <authorList>
            <consortium name="Lawrence Berkeley National Laboratory"/>
            <person name="Harder C.B."/>
            <person name="Miyauchi S."/>
            <person name="Viragh M."/>
            <person name="Kuo A."/>
            <person name="Thoen E."/>
            <person name="Andreopoulos B."/>
            <person name="Lu D."/>
            <person name="Skrede I."/>
            <person name="Drula E."/>
            <person name="Henrissat B."/>
            <person name="Morin E."/>
            <person name="Kohler A."/>
            <person name="Barry K."/>
            <person name="LaButti K."/>
            <person name="Morin E."/>
            <person name="Salamov A."/>
            <person name="Lipzen A."/>
            <person name="Mereny Z."/>
            <person name="Hegedus B."/>
            <person name="Baldrian P."/>
            <person name="Stursova M."/>
            <person name="Weitz H."/>
            <person name="Taylor A."/>
            <person name="Grigoriev I.V."/>
            <person name="Nagy L.G."/>
            <person name="Martin F."/>
            <person name="Kauserud H."/>
        </authorList>
    </citation>
    <scope>NUCLEOTIDE SEQUENCE</scope>
    <source>
        <strain evidence="3">CBHHK200</strain>
    </source>
</reference>
<gene>
    <name evidence="3" type="ORF">C8F04DRAFT_732933</name>
</gene>